<feature type="compositionally biased region" description="Polar residues" evidence="1">
    <location>
        <begin position="1"/>
        <end position="10"/>
    </location>
</feature>
<dbReference type="Proteomes" id="UP000799539">
    <property type="component" value="Unassembled WGS sequence"/>
</dbReference>
<dbReference type="GO" id="GO:0016747">
    <property type="term" value="F:acyltransferase activity, transferring groups other than amino-acyl groups"/>
    <property type="evidence" value="ECO:0007669"/>
    <property type="project" value="InterPro"/>
</dbReference>
<name>A0A6A6F168_9PEZI</name>
<evidence type="ECO:0000313" key="4">
    <source>
        <dbReference type="Proteomes" id="UP000799539"/>
    </source>
</evidence>
<organism evidence="3 4">
    <name type="scientific">Cercospora zeae-maydis SCOH1-5</name>
    <dbReference type="NCBI Taxonomy" id="717836"/>
    <lineage>
        <taxon>Eukaryota</taxon>
        <taxon>Fungi</taxon>
        <taxon>Dikarya</taxon>
        <taxon>Ascomycota</taxon>
        <taxon>Pezizomycotina</taxon>
        <taxon>Dothideomycetes</taxon>
        <taxon>Dothideomycetidae</taxon>
        <taxon>Mycosphaerellales</taxon>
        <taxon>Mycosphaerellaceae</taxon>
        <taxon>Cercospora</taxon>
    </lineage>
</organism>
<protein>
    <recommendedName>
        <fullName evidence="2">N-acetyltransferase domain-containing protein</fullName>
    </recommendedName>
</protein>
<sequence length="230" mass="26124">MAILNVTKTSPGPRLNGRDTTTSIFSTAQIGQSIYLDNLVKTINDAFRQAHATKPELGMISQGERLGSTEELLENLSDDPESFILIISYPDDDGVIATASYRRYHGPVKDRPVDRNTPWFRTLEVSRDTEEWELKLMATDPHYQGCGLAAYMMKTGEAEIISRFLQKLEAHRGASAHVPSKLKLVICTPLELTAHFYLRRGFVMDYQVWRGEGYNFHIAFLHRHIDYTST</sequence>
<dbReference type="AlphaFoldDB" id="A0A6A6F168"/>
<keyword evidence="4" id="KW-1185">Reference proteome</keyword>
<feature type="region of interest" description="Disordered" evidence="1">
    <location>
        <begin position="1"/>
        <end position="20"/>
    </location>
</feature>
<evidence type="ECO:0000313" key="3">
    <source>
        <dbReference type="EMBL" id="KAF2208218.1"/>
    </source>
</evidence>
<dbReference type="InterPro" id="IPR016181">
    <property type="entry name" value="Acyl_CoA_acyltransferase"/>
</dbReference>
<dbReference type="InterPro" id="IPR000182">
    <property type="entry name" value="GNAT_dom"/>
</dbReference>
<dbReference type="Gene3D" id="3.40.630.30">
    <property type="match status" value="1"/>
</dbReference>
<accession>A0A6A6F168</accession>
<gene>
    <name evidence="3" type="ORF">CERZMDRAFT_91628</name>
</gene>
<evidence type="ECO:0000259" key="2">
    <source>
        <dbReference type="PROSITE" id="PS51186"/>
    </source>
</evidence>
<dbReference type="EMBL" id="ML992696">
    <property type="protein sequence ID" value="KAF2208218.1"/>
    <property type="molecule type" value="Genomic_DNA"/>
</dbReference>
<evidence type="ECO:0000256" key="1">
    <source>
        <dbReference type="SAM" id="MobiDB-lite"/>
    </source>
</evidence>
<dbReference type="SUPFAM" id="SSF55729">
    <property type="entry name" value="Acyl-CoA N-acyltransferases (Nat)"/>
    <property type="match status" value="1"/>
</dbReference>
<dbReference type="Pfam" id="PF00583">
    <property type="entry name" value="Acetyltransf_1"/>
    <property type="match status" value="1"/>
</dbReference>
<proteinExistence type="predicted"/>
<dbReference type="OrthoDB" id="3794209at2759"/>
<dbReference type="PROSITE" id="PS51186">
    <property type="entry name" value="GNAT"/>
    <property type="match status" value="1"/>
</dbReference>
<feature type="domain" description="N-acetyltransferase" evidence="2">
    <location>
        <begin position="45"/>
        <end position="227"/>
    </location>
</feature>
<reference evidence="3" key="1">
    <citation type="journal article" date="2020" name="Stud. Mycol.">
        <title>101 Dothideomycetes genomes: a test case for predicting lifestyles and emergence of pathogens.</title>
        <authorList>
            <person name="Haridas S."/>
            <person name="Albert R."/>
            <person name="Binder M."/>
            <person name="Bloem J."/>
            <person name="Labutti K."/>
            <person name="Salamov A."/>
            <person name="Andreopoulos B."/>
            <person name="Baker S."/>
            <person name="Barry K."/>
            <person name="Bills G."/>
            <person name="Bluhm B."/>
            <person name="Cannon C."/>
            <person name="Castanera R."/>
            <person name="Culley D."/>
            <person name="Daum C."/>
            <person name="Ezra D."/>
            <person name="Gonzalez J."/>
            <person name="Henrissat B."/>
            <person name="Kuo A."/>
            <person name="Liang C."/>
            <person name="Lipzen A."/>
            <person name="Lutzoni F."/>
            <person name="Magnuson J."/>
            <person name="Mondo S."/>
            <person name="Nolan M."/>
            <person name="Ohm R."/>
            <person name="Pangilinan J."/>
            <person name="Park H.-J."/>
            <person name="Ramirez L."/>
            <person name="Alfaro M."/>
            <person name="Sun H."/>
            <person name="Tritt A."/>
            <person name="Yoshinaga Y."/>
            <person name="Zwiers L.-H."/>
            <person name="Turgeon B."/>
            <person name="Goodwin S."/>
            <person name="Spatafora J."/>
            <person name="Crous P."/>
            <person name="Grigoriev I."/>
        </authorList>
    </citation>
    <scope>NUCLEOTIDE SEQUENCE</scope>
    <source>
        <strain evidence="3">SCOH1-5</strain>
    </source>
</reference>